<keyword evidence="5" id="KW-0378">Hydrolase</keyword>
<name>A0A976FNH4_BRELC</name>
<evidence type="ECO:0000256" key="6">
    <source>
        <dbReference type="ARBA" id="ARBA00022918"/>
    </source>
</evidence>
<dbReference type="Proteomes" id="UP000294530">
    <property type="component" value="Unassembled WGS sequence"/>
</dbReference>
<dbReference type="GO" id="GO:0004519">
    <property type="term" value="F:endonuclease activity"/>
    <property type="evidence" value="ECO:0007669"/>
    <property type="project" value="UniProtKB-KW"/>
</dbReference>
<organism evidence="8 9">
    <name type="scientific">Bremia lactucae</name>
    <name type="common">Lettuce downy mildew</name>
    <dbReference type="NCBI Taxonomy" id="4779"/>
    <lineage>
        <taxon>Eukaryota</taxon>
        <taxon>Sar</taxon>
        <taxon>Stramenopiles</taxon>
        <taxon>Oomycota</taxon>
        <taxon>Peronosporomycetes</taxon>
        <taxon>Peronosporales</taxon>
        <taxon>Peronosporaceae</taxon>
        <taxon>Bremia</taxon>
    </lineage>
</organism>
<keyword evidence="6" id="KW-0695">RNA-directed DNA polymerase</keyword>
<reference evidence="8 9" key="1">
    <citation type="journal article" date="2021" name="Genome Biol.">
        <title>AFLAP: assembly-free linkage analysis pipeline using k-mers from genome sequencing data.</title>
        <authorList>
            <person name="Fletcher K."/>
            <person name="Zhang L."/>
            <person name="Gil J."/>
            <person name="Han R."/>
            <person name="Cavanaugh K."/>
            <person name="Michelmore R."/>
        </authorList>
    </citation>
    <scope>NUCLEOTIDE SEQUENCE [LARGE SCALE GENOMIC DNA]</scope>
    <source>
        <strain evidence="8 9">SF5</strain>
    </source>
</reference>
<dbReference type="GeneID" id="94346140"/>
<sequence length="219" mass="25345">MEPAKLNYPVRKLELLAIMHDLRVWRVYHRDRPFTVITDHKSIEMILTQKKRIGDLHDGSLSLLSSNHCSIDDALSQKSEFERNAAQVGLQELLDTAQNREIVAPIVPNKVTVAKTAKAMYLWNRELQWIIKELIQGDTMPKYSLQDTSKIYCDKNSRQSNVDRPRVHVELRVDHGLSSIISDRDSKITSTLWQSIVCEIGTQNCHPRFDLKLTARWKE</sequence>
<evidence type="ECO:0000256" key="2">
    <source>
        <dbReference type="ARBA" id="ARBA00022695"/>
    </source>
</evidence>
<dbReference type="KEGG" id="blac:94346140"/>
<dbReference type="InterPro" id="IPR041373">
    <property type="entry name" value="RT_RNaseH"/>
</dbReference>
<dbReference type="EMBL" id="SHOA02000007">
    <property type="protein sequence ID" value="TDH69744.1"/>
    <property type="molecule type" value="Genomic_DNA"/>
</dbReference>
<evidence type="ECO:0000313" key="9">
    <source>
        <dbReference type="Proteomes" id="UP000294530"/>
    </source>
</evidence>
<feature type="domain" description="Reverse transcriptase RNase H-like" evidence="7">
    <location>
        <begin position="2"/>
        <end position="57"/>
    </location>
</feature>
<evidence type="ECO:0000313" key="8">
    <source>
        <dbReference type="EMBL" id="TDH69744.1"/>
    </source>
</evidence>
<dbReference type="AlphaFoldDB" id="A0A976FNH4"/>
<dbReference type="SUPFAM" id="SSF56672">
    <property type="entry name" value="DNA/RNA polymerases"/>
    <property type="match status" value="1"/>
</dbReference>
<dbReference type="OrthoDB" id="3095879at2759"/>
<evidence type="ECO:0000256" key="4">
    <source>
        <dbReference type="ARBA" id="ARBA00022759"/>
    </source>
</evidence>
<dbReference type="RefSeq" id="XP_067819243.1">
    <property type="nucleotide sequence ID" value="XM_067960469.1"/>
</dbReference>
<evidence type="ECO:0000256" key="3">
    <source>
        <dbReference type="ARBA" id="ARBA00022722"/>
    </source>
</evidence>
<evidence type="ECO:0000259" key="7">
    <source>
        <dbReference type="Pfam" id="PF17917"/>
    </source>
</evidence>
<comment type="caution">
    <text evidence="8">The sequence shown here is derived from an EMBL/GenBank/DDBJ whole genome shotgun (WGS) entry which is preliminary data.</text>
</comment>
<proteinExistence type="predicted"/>
<dbReference type="GO" id="GO:0003964">
    <property type="term" value="F:RNA-directed DNA polymerase activity"/>
    <property type="evidence" value="ECO:0007669"/>
    <property type="project" value="UniProtKB-KW"/>
</dbReference>
<protein>
    <recommendedName>
        <fullName evidence="7">Reverse transcriptase RNase H-like domain-containing protein</fullName>
    </recommendedName>
</protein>
<keyword evidence="1" id="KW-0808">Transferase</keyword>
<keyword evidence="9" id="KW-1185">Reference proteome</keyword>
<evidence type="ECO:0000256" key="1">
    <source>
        <dbReference type="ARBA" id="ARBA00022679"/>
    </source>
</evidence>
<keyword evidence="3" id="KW-0540">Nuclease</keyword>
<dbReference type="Pfam" id="PF17917">
    <property type="entry name" value="RT_RNaseH"/>
    <property type="match status" value="1"/>
</dbReference>
<dbReference type="GO" id="GO:0016787">
    <property type="term" value="F:hydrolase activity"/>
    <property type="evidence" value="ECO:0007669"/>
    <property type="project" value="UniProtKB-KW"/>
</dbReference>
<evidence type="ECO:0000256" key="5">
    <source>
        <dbReference type="ARBA" id="ARBA00022801"/>
    </source>
</evidence>
<keyword evidence="2" id="KW-0548">Nucleotidyltransferase</keyword>
<keyword evidence="4" id="KW-0255">Endonuclease</keyword>
<dbReference type="InterPro" id="IPR043502">
    <property type="entry name" value="DNA/RNA_pol_sf"/>
</dbReference>
<gene>
    <name evidence="8" type="ORF">CCR75_002372</name>
</gene>
<accession>A0A976FNH4</accession>